<accession>A0A6G1JSP4</accession>
<feature type="region of interest" description="Disordered" evidence="5">
    <location>
        <begin position="69"/>
        <end position="93"/>
    </location>
</feature>
<evidence type="ECO:0000256" key="2">
    <source>
        <dbReference type="ARBA" id="ARBA00022692"/>
    </source>
</evidence>
<keyword evidence="2 6" id="KW-0812">Transmembrane</keyword>
<evidence type="ECO:0008006" key="9">
    <source>
        <dbReference type="Google" id="ProtNLM"/>
    </source>
</evidence>
<evidence type="ECO:0000256" key="4">
    <source>
        <dbReference type="ARBA" id="ARBA00023136"/>
    </source>
</evidence>
<gene>
    <name evidence="7" type="ORF">K504DRAFT_463812</name>
</gene>
<protein>
    <recommendedName>
        <fullName evidence="9">Mid2 domain-containing protein</fullName>
    </recommendedName>
</protein>
<dbReference type="PANTHER" id="PTHR15549">
    <property type="entry name" value="PAIRED IMMUNOGLOBULIN-LIKE TYPE 2 RECEPTOR"/>
    <property type="match status" value="1"/>
</dbReference>
<dbReference type="EMBL" id="MU005789">
    <property type="protein sequence ID" value="KAF2703187.1"/>
    <property type="molecule type" value="Genomic_DNA"/>
</dbReference>
<keyword evidence="3 6" id="KW-1133">Transmembrane helix</keyword>
<evidence type="ECO:0000313" key="7">
    <source>
        <dbReference type="EMBL" id="KAF2703187.1"/>
    </source>
</evidence>
<dbReference type="AlphaFoldDB" id="A0A6G1JSP4"/>
<comment type="subcellular location">
    <subcellularLocation>
        <location evidence="1">Membrane</location>
        <topology evidence="1">Single-pass membrane protein</topology>
    </subcellularLocation>
</comment>
<feature type="transmembrane region" description="Helical" evidence="6">
    <location>
        <begin position="128"/>
        <end position="156"/>
    </location>
</feature>
<dbReference type="InterPro" id="IPR051694">
    <property type="entry name" value="Immunoregulatory_rcpt-like"/>
</dbReference>
<evidence type="ECO:0000256" key="3">
    <source>
        <dbReference type="ARBA" id="ARBA00022989"/>
    </source>
</evidence>
<feature type="region of interest" description="Disordered" evidence="5">
    <location>
        <begin position="181"/>
        <end position="267"/>
    </location>
</feature>
<evidence type="ECO:0000313" key="8">
    <source>
        <dbReference type="Proteomes" id="UP000799428"/>
    </source>
</evidence>
<dbReference type="CDD" id="cd12087">
    <property type="entry name" value="TM_EGFR-like"/>
    <property type="match status" value="1"/>
</dbReference>
<dbReference type="PANTHER" id="PTHR15549:SF30">
    <property type="entry name" value="MID2 DOMAIN-CONTAINING PROTEIN"/>
    <property type="match status" value="1"/>
</dbReference>
<dbReference type="GO" id="GO:0071944">
    <property type="term" value="C:cell periphery"/>
    <property type="evidence" value="ECO:0007669"/>
    <property type="project" value="UniProtKB-ARBA"/>
</dbReference>
<sequence length="296" mass="31900">MMDPFIRKCSDIASPYCVTWTYPSDRVADYGCATDSNGLVQTVLQSASDTINSLTTSMRLPTLTGNAVTGIASSSNTDAPTETEASPTETTDGGLFGTSIETDAFVSHPTIDPVSGGDSKTKTTKEKISITVIIGSVVGVLFLLFIITALVIFLCVKRKKERRLAANQQVIAAAQGFRPQSQYPPQMQQQQPLMPTQTAQPQYDGYFNPAVQHSLPQSPYTAPSDPQKHTHQTQVQEYTISNPPTPDPPYVQPYYAGSAPPIPTREPELGAHEVDAISVAHAQGQRGPVYEIGQGK</sequence>
<feature type="compositionally biased region" description="Low complexity" evidence="5">
    <location>
        <begin position="77"/>
        <end position="92"/>
    </location>
</feature>
<dbReference type="GO" id="GO:0016020">
    <property type="term" value="C:membrane"/>
    <property type="evidence" value="ECO:0007669"/>
    <property type="project" value="UniProtKB-SubCell"/>
</dbReference>
<feature type="compositionally biased region" description="Polar residues" evidence="5">
    <location>
        <begin position="232"/>
        <end position="242"/>
    </location>
</feature>
<dbReference type="OrthoDB" id="5347452at2759"/>
<proteinExistence type="predicted"/>
<organism evidence="7 8">
    <name type="scientific">Pleomassaria siparia CBS 279.74</name>
    <dbReference type="NCBI Taxonomy" id="1314801"/>
    <lineage>
        <taxon>Eukaryota</taxon>
        <taxon>Fungi</taxon>
        <taxon>Dikarya</taxon>
        <taxon>Ascomycota</taxon>
        <taxon>Pezizomycotina</taxon>
        <taxon>Dothideomycetes</taxon>
        <taxon>Pleosporomycetidae</taxon>
        <taxon>Pleosporales</taxon>
        <taxon>Pleomassariaceae</taxon>
        <taxon>Pleomassaria</taxon>
    </lineage>
</organism>
<reference evidence="7" key="1">
    <citation type="journal article" date="2020" name="Stud. Mycol.">
        <title>101 Dothideomycetes genomes: a test case for predicting lifestyles and emergence of pathogens.</title>
        <authorList>
            <person name="Haridas S."/>
            <person name="Albert R."/>
            <person name="Binder M."/>
            <person name="Bloem J."/>
            <person name="Labutti K."/>
            <person name="Salamov A."/>
            <person name="Andreopoulos B."/>
            <person name="Baker S."/>
            <person name="Barry K."/>
            <person name="Bills G."/>
            <person name="Bluhm B."/>
            <person name="Cannon C."/>
            <person name="Castanera R."/>
            <person name="Culley D."/>
            <person name="Daum C."/>
            <person name="Ezra D."/>
            <person name="Gonzalez J."/>
            <person name="Henrissat B."/>
            <person name="Kuo A."/>
            <person name="Liang C."/>
            <person name="Lipzen A."/>
            <person name="Lutzoni F."/>
            <person name="Magnuson J."/>
            <person name="Mondo S."/>
            <person name="Nolan M."/>
            <person name="Ohm R."/>
            <person name="Pangilinan J."/>
            <person name="Park H.-J."/>
            <person name="Ramirez L."/>
            <person name="Alfaro M."/>
            <person name="Sun H."/>
            <person name="Tritt A."/>
            <person name="Yoshinaga Y."/>
            <person name="Zwiers L.-H."/>
            <person name="Turgeon B."/>
            <person name="Goodwin S."/>
            <person name="Spatafora J."/>
            <person name="Crous P."/>
            <person name="Grigoriev I."/>
        </authorList>
    </citation>
    <scope>NUCLEOTIDE SEQUENCE</scope>
    <source>
        <strain evidence="7">CBS 279.74</strain>
    </source>
</reference>
<evidence type="ECO:0000256" key="5">
    <source>
        <dbReference type="SAM" id="MobiDB-lite"/>
    </source>
</evidence>
<keyword evidence="8" id="KW-1185">Reference proteome</keyword>
<evidence type="ECO:0000256" key="6">
    <source>
        <dbReference type="SAM" id="Phobius"/>
    </source>
</evidence>
<keyword evidence="4 6" id="KW-0472">Membrane</keyword>
<dbReference type="Proteomes" id="UP000799428">
    <property type="component" value="Unassembled WGS sequence"/>
</dbReference>
<evidence type="ECO:0000256" key="1">
    <source>
        <dbReference type="ARBA" id="ARBA00004167"/>
    </source>
</evidence>
<name>A0A6G1JSP4_9PLEO</name>
<feature type="compositionally biased region" description="Low complexity" evidence="5">
    <location>
        <begin position="181"/>
        <end position="202"/>
    </location>
</feature>